<dbReference type="InterPro" id="IPR013815">
    <property type="entry name" value="ATP_grasp_subdomain_1"/>
</dbReference>
<dbReference type="InterPro" id="IPR018274">
    <property type="entry name" value="PEP_util_AS"/>
</dbReference>
<dbReference type="Gene3D" id="1.20.80.30">
    <property type="match status" value="1"/>
</dbReference>
<keyword evidence="6 16" id="KW-0808">Transferase</keyword>
<dbReference type="SUPFAM" id="SSF52009">
    <property type="entry name" value="Phosphohistidine domain"/>
    <property type="match status" value="1"/>
</dbReference>
<proteinExistence type="inferred from homology"/>
<protein>
    <recommendedName>
        <fullName evidence="5 12">Pyruvate, phosphate dikinase</fullName>
        <ecNumber evidence="4 12">2.7.9.1</ecNumber>
    </recommendedName>
</protein>
<dbReference type="EMBL" id="CP117811">
    <property type="protein sequence ID" value="WDE95442.1"/>
    <property type="molecule type" value="Genomic_DNA"/>
</dbReference>
<evidence type="ECO:0000256" key="2">
    <source>
        <dbReference type="ARBA" id="ARBA00003144"/>
    </source>
</evidence>
<gene>
    <name evidence="16" type="primary">ppdK</name>
    <name evidence="16" type="ORF">PQO03_06890</name>
</gene>
<dbReference type="Gene3D" id="3.30.1490.20">
    <property type="entry name" value="ATP-grasp fold, A domain"/>
    <property type="match status" value="1"/>
</dbReference>
<evidence type="ECO:0000259" key="15">
    <source>
        <dbReference type="Pfam" id="PF02896"/>
    </source>
</evidence>
<accession>A0ABY7VRC9</accession>
<evidence type="ECO:0000256" key="1">
    <source>
        <dbReference type="ARBA" id="ARBA00001946"/>
    </source>
</evidence>
<feature type="domain" description="PEP-utilising enzyme C-terminal" evidence="15">
    <location>
        <begin position="569"/>
        <end position="927"/>
    </location>
</feature>
<dbReference type="InterPro" id="IPR002192">
    <property type="entry name" value="PPDK_AMP/ATP-bd"/>
</dbReference>
<dbReference type="EC" id="2.7.9.1" evidence="4 12"/>
<dbReference type="Pfam" id="PF02896">
    <property type="entry name" value="PEP-utilizers_C"/>
    <property type="match status" value="1"/>
</dbReference>
<dbReference type="PROSITE" id="PS00370">
    <property type="entry name" value="PEP_ENZYMES_PHOS_SITE"/>
    <property type="match status" value="1"/>
</dbReference>
<dbReference type="InterPro" id="IPR008279">
    <property type="entry name" value="PEP-util_enz_mobile_dom"/>
</dbReference>
<keyword evidence="9" id="KW-0418">Kinase</keyword>
<evidence type="ECO:0000256" key="12">
    <source>
        <dbReference type="PIRNR" id="PIRNR000853"/>
    </source>
</evidence>
<dbReference type="NCBIfam" id="TIGR01828">
    <property type="entry name" value="pyru_phos_dikin"/>
    <property type="match status" value="1"/>
</dbReference>
<dbReference type="PANTHER" id="PTHR22931">
    <property type="entry name" value="PHOSPHOENOLPYRUVATE DIKINASE-RELATED"/>
    <property type="match status" value="1"/>
</dbReference>
<dbReference type="Gene3D" id="3.20.20.60">
    <property type="entry name" value="Phosphoenolpyruvate-binding domains"/>
    <property type="match status" value="1"/>
</dbReference>
<dbReference type="Gene3D" id="1.10.189.10">
    <property type="entry name" value="Pyruvate Phosphate Dikinase, domain 2"/>
    <property type="match status" value="1"/>
</dbReference>
<keyword evidence="11" id="KW-0460">Magnesium</keyword>
<evidence type="ECO:0000256" key="9">
    <source>
        <dbReference type="ARBA" id="ARBA00022777"/>
    </source>
</evidence>
<feature type="domain" description="Pyruvate phosphate dikinase AMP/ATP-binding" evidence="14">
    <location>
        <begin position="84"/>
        <end position="325"/>
    </location>
</feature>
<dbReference type="InterPro" id="IPR036637">
    <property type="entry name" value="Phosphohistidine_dom_sf"/>
</dbReference>
<feature type="domain" description="PEP-utilising enzyme mobile" evidence="13">
    <location>
        <begin position="457"/>
        <end position="537"/>
    </location>
</feature>
<evidence type="ECO:0000313" key="16">
    <source>
        <dbReference type="EMBL" id="WDE95442.1"/>
    </source>
</evidence>
<sequence length="937" mass="101961">MMKTQVLTNTTGTETEINPFRVYHFGKVQNDGNASMRNLLGGKGANLAEMSSIGIPVPPGFTIPTSMCTHYNDNQQQLADALMIEVDEAITLMEQQTATEFGSLENPLLVSVRSGARVSMPGMMDTVLNLGLTDIAVIGLANKTNNARMAYDSYRRFIVMYSEVVKGMDAEAFEELIDAAKSKAGVSEDTGLSVEDLKELCLELKKLYTELSGDEFPQDPKIQLRSAIEAVFDSWNTERAVLYRKIQNIPASWGTAVNVQAMVFGNKGASSATGVAFTRNPSTGDKTYFGEYLINAQGEDVVAGVRTPLPISKESAAQKCLDGQSMEETMPKTYVELTDVFEKLEKHYADMQDVEFTVEEEKLYILQTRNGKRSGFAQVRMAVEMVEEGLVDEKTALARIEPSSIEQMLSPIFNLEDKANAASEMVGKGLNAGPGAASGVLALTSAKAIEYKQLGVPCVLVRNDTSPADFGGMMAAEGVLTVRGGATSHAAVVARQFGKPCVCGLAALKVKESTGEISIGDKKIKEGDAISLDGSTGEVFFCKIETSASEVIQGIIDGVIDPNESEICKQYQTIMTWADKYRRLKIRTNADTSRDLKIALSLGAEGVGLTRVEHMFGSDDKLLLLRQVMLAKDEQIKTLALSNIEHFLKEDFTALFQTLNGRPATVRLLDPPMHEFMPHGDADTAKTAKALKITDAELRASLGDMEEHNPMLGFRGCRLGILKPELTRVQVRAILEAALELNSAYIPCKPEIMVPIIMHENELIHQRTLIDKVAQDLFAELGQKVSYSVGTMIELPRAALQADEIAKHADFFSFGTNDLTQTTLGISRDDANHFLPTYKNGVSDPLTGTGNFEVYPDDPFQTLDQSGVGKLVQLGVKGGRSTSKDLKIGICGEHGGDPASIDFFHRNGLDYVSCSPFRVPVARLSAALSAIRAEEVE</sequence>
<evidence type="ECO:0000256" key="8">
    <source>
        <dbReference type="ARBA" id="ARBA00022741"/>
    </source>
</evidence>
<dbReference type="Pfam" id="PF01326">
    <property type="entry name" value="PPDK_N"/>
    <property type="match status" value="3"/>
</dbReference>
<organism evidence="16 17">
    <name type="scientific">Lentisphaera profundi</name>
    <dbReference type="NCBI Taxonomy" id="1658616"/>
    <lineage>
        <taxon>Bacteria</taxon>
        <taxon>Pseudomonadati</taxon>
        <taxon>Lentisphaerota</taxon>
        <taxon>Lentisphaeria</taxon>
        <taxon>Lentisphaerales</taxon>
        <taxon>Lentisphaeraceae</taxon>
        <taxon>Lentisphaera</taxon>
    </lineage>
</organism>
<dbReference type="InterPro" id="IPR010121">
    <property type="entry name" value="Pyruvate_phosphate_dikinase"/>
</dbReference>
<dbReference type="PIRSF" id="PIRSF000853">
    <property type="entry name" value="PPDK"/>
    <property type="match status" value="1"/>
</dbReference>
<keyword evidence="8" id="KW-0547">Nucleotide-binding</keyword>
<dbReference type="PROSITE" id="PS00742">
    <property type="entry name" value="PEP_ENZYMES_2"/>
    <property type="match status" value="1"/>
</dbReference>
<dbReference type="GO" id="GO:0050242">
    <property type="term" value="F:pyruvate, phosphate dikinase activity"/>
    <property type="evidence" value="ECO:0007669"/>
    <property type="project" value="UniProtKB-EC"/>
</dbReference>
<dbReference type="InterPro" id="IPR023151">
    <property type="entry name" value="PEP_util_CS"/>
</dbReference>
<dbReference type="PANTHER" id="PTHR22931:SF9">
    <property type="entry name" value="PYRUVATE, PHOSPHATE DIKINASE 1, CHLOROPLASTIC"/>
    <property type="match status" value="1"/>
</dbReference>
<dbReference type="InterPro" id="IPR000121">
    <property type="entry name" value="PEP_util_C"/>
</dbReference>
<keyword evidence="10" id="KW-0067">ATP-binding</keyword>
<comment type="cofactor">
    <cofactor evidence="1 12">
        <name>Mg(2+)</name>
        <dbReference type="ChEBI" id="CHEBI:18420"/>
    </cofactor>
</comment>
<dbReference type="NCBIfam" id="NF004531">
    <property type="entry name" value="PRK05878.1"/>
    <property type="match status" value="1"/>
</dbReference>
<dbReference type="InterPro" id="IPR015813">
    <property type="entry name" value="Pyrv/PenolPyrv_kinase-like_dom"/>
</dbReference>
<evidence type="ECO:0000256" key="3">
    <source>
        <dbReference type="ARBA" id="ARBA00007837"/>
    </source>
</evidence>
<feature type="domain" description="Pyruvate phosphate dikinase AMP/ATP-binding" evidence="14">
    <location>
        <begin position="38"/>
        <end position="75"/>
    </location>
</feature>
<dbReference type="Pfam" id="PF00391">
    <property type="entry name" value="PEP-utilizers"/>
    <property type="match status" value="1"/>
</dbReference>
<comment type="function">
    <text evidence="2">Catalyzes the reversible phosphorylation of pyruvate and phosphate.</text>
</comment>
<reference evidence="16 17" key="1">
    <citation type="submission" date="2023-02" db="EMBL/GenBank/DDBJ databases">
        <title>Genome sequence of Lentisphaera profundi SAORIC-696.</title>
        <authorList>
            <person name="Kim e."/>
            <person name="Cho J.-C."/>
            <person name="Choi A."/>
            <person name="Kang I."/>
        </authorList>
    </citation>
    <scope>NUCLEOTIDE SEQUENCE [LARGE SCALE GENOMIC DNA]</scope>
    <source>
        <strain evidence="16 17">SAORIC-696</strain>
    </source>
</reference>
<name>A0ABY7VRC9_9BACT</name>
<evidence type="ECO:0000256" key="11">
    <source>
        <dbReference type="ARBA" id="ARBA00022842"/>
    </source>
</evidence>
<evidence type="ECO:0000256" key="10">
    <source>
        <dbReference type="ARBA" id="ARBA00022840"/>
    </source>
</evidence>
<feature type="domain" description="Pyruvate phosphate dikinase AMP/ATP-binding" evidence="14">
    <location>
        <begin position="334"/>
        <end position="388"/>
    </location>
</feature>
<dbReference type="SUPFAM" id="SSF56059">
    <property type="entry name" value="Glutathione synthetase ATP-binding domain-like"/>
    <property type="match status" value="1"/>
</dbReference>
<evidence type="ECO:0000256" key="7">
    <source>
        <dbReference type="ARBA" id="ARBA00022723"/>
    </source>
</evidence>
<evidence type="ECO:0000256" key="6">
    <source>
        <dbReference type="ARBA" id="ARBA00022679"/>
    </source>
</evidence>
<keyword evidence="7" id="KW-0479">Metal-binding</keyword>
<dbReference type="Gene3D" id="3.30.470.20">
    <property type="entry name" value="ATP-grasp fold, B domain"/>
    <property type="match status" value="1"/>
</dbReference>
<keyword evidence="16" id="KW-0670">Pyruvate</keyword>
<evidence type="ECO:0000259" key="14">
    <source>
        <dbReference type="Pfam" id="PF01326"/>
    </source>
</evidence>
<keyword evidence="17" id="KW-1185">Reference proteome</keyword>
<comment type="similarity">
    <text evidence="3 12">Belongs to the PEP-utilizing enzyme family.</text>
</comment>
<dbReference type="SUPFAM" id="SSF51621">
    <property type="entry name" value="Phosphoenolpyruvate/pyruvate domain"/>
    <property type="match status" value="1"/>
</dbReference>
<evidence type="ECO:0000256" key="4">
    <source>
        <dbReference type="ARBA" id="ARBA00011994"/>
    </source>
</evidence>
<dbReference type="InterPro" id="IPR040442">
    <property type="entry name" value="Pyrv_kinase-like_dom_sf"/>
</dbReference>
<dbReference type="Proteomes" id="UP001214250">
    <property type="component" value="Chromosome 1"/>
</dbReference>
<evidence type="ECO:0000256" key="5">
    <source>
        <dbReference type="ARBA" id="ARBA00020138"/>
    </source>
</evidence>
<evidence type="ECO:0000313" key="17">
    <source>
        <dbReference type="Proteomes" id="UP001214250"/>
    </source>
</evidence>
<dbReference type="Gene3D" id="3.50.30.10">
    <property type="entry name" value="Phosphohistidine domain"/>
    <property type="match status" value="1"/>
</dbReference>
<evidence type="ECO:0000259" key="13">
    <source>
        <dbReference type="Pfam" id="PF00391"/>
    </source>
</evidence>
<comment type="catalytic activity">
    <reaction evidence="12">
        <text>pyruvate + phosphate + ATP = phosphoenolpyruvate + AMP + diphosphate + H(+)</text>
        <dbReference type="Rhea" id="RHEA:10756"/>
        <dbReference type="ChEBI" id="CHEBI:15361"/>
        <dbReference type="ChEBI" id="CHEBI:15378"/>
        <dbReference type="ChEBI" id="CHEBI:30616"/>
        <dbReference type="ChEBI" id="CHEBI:33019"/>
        <dbReference type="ChEBI" id="CHEBI:43474"/>
        <dbReference type="ChEBI" id="CHEBI:58702"/>
        <dbReference type="ChEBI" id="CHEBI:456215"/>
        <dbReference type="EC" id="2.7.9.1"/>
    </reaction>
</comment>